<dbReference type="EMBL" id="CP004144">
    <property type="protein sequence ID" value="AGF98061.1"/>
    <property type="molecule type" value="Genomic_DNA"/>
</dbReference>
<evidence type="ECO:0000313" key="1">
    <source>
        <dbReference type="EMBL" id="AGF98061.1"/>
    </source>
</evidence>
<evidence type="ECO:0000313" key="2">
    <source>
        <dbReference type="Proteomes" id="UP000011718"/>
    </source>
</evidence>
<protein>
    <submittedName>
        <fullName evidence="1">Uncharacterized protein</fullName>
    </submittedName>
</protein>
<proteinExistence type="predicted"/>
<dbReference type="AlphaFoldDB" id="M1Q0F8"/>
<dbReference type="KEGG" id="mmaz:MmTuc01_2775"/>
<accession>M1Q0F8</accession>
<dbReference type="HOGENOM" id="CLU_3178596_0_0_2"/>
<reference evidence="1 2" key="1">
    <citation type="journal article" date="2013" name="Genome Announc.">
        <title>Complete Genome of a Methanosarcina mazei Strain Isolated from Sediment Samples from an Amazonian Flooded Area.</title>
        <authorList>
            <person name="Assis das Gracas D."/>
            <person name="Thiago Juca Ramos R."/>
            <person name="Vieira Araujo A.C."/>
            <person name="Zahlouth R."/>
            <person name="Ribeiro Carneiro A."/>
            <person name="Souza Lopes T."/>
            <person name="Azevedo Barauna R."/>
            <person name="Azevedo V."/>
            <person name="Cruz Schneider M.P."/>
            <person name="Pellizari V.H."/>
            <person name="Silva A."/>
        </authorList>
    </citation>
    <scope>NUCLEOTIDE SEQUENCE [LARGE SCALE GENOMIC DNA]</scope>
    <source>
        <strain evidence="1 2">Tuc01</strain>
    </source>
</reference>
<sequence length="46" mass="5655">MKIFYRDFNEISYRDLSKEKFGFSEIKGIKIKFTLKKVIKFTFIKK</sequence>
<name>M1Q0F8_METMZ</name>
<dbReference type="Proteomes" id="UP000011718">
    <property type="component" value="Chromosome"/>
</dbReference>
<dbReference type="BioCyc" id="MMAZ1236903:G139K-2646-MONOMER"/>
<gene>
    <name evidence="1" type="ORF">MmTuc01_2775</name>
</gene>
<organism evidence="1 2">
    <name type="scientific">Methanosarcina mazei Tuc01</name>
    <dbReference type="NCBI Taxonomy" id="1236903"/>
    <lineage>
        <taxon>Archaea</taxon>
        <taxon>Methanobacteriati</taxon>
        <taxon>Methanobacteriota</taxon>
        <taxon>Stenosarchaea group</taxon>
        <taxon>Methanomicrobia</taxon>
        <taxon>Methanosarcinales</taxon>
        <taxon>Methanosarcinaceae</taxon>
        <taxon>Methanosarcina</taxon>
    </lineage>
</organism>